<dbReference type="Gene3D" id="2.40.50.140">
    <property type="entry name" value="Nucleic acid-binding proteins"/>
    <property type="match status" value="1"/>
</dbReference>
<dbReference type="EMBL" id="JFBT01000001">
    <property type="protein sequence ID" value="EXG82693.1"/>
    <property type="molecule type" value="Genomic_DNA"/>
</dbReference>
<organism evidence="2 3">
    <name type="scientific">Cryptosporangium arvum DSM 44712</name>
    <dbReference type="NCBI Taxonomy" id="927661"/>
    <lineage>
        <taxon>Bacteria</taxon>
        <taxon>Bacillati</taxon>
        <taxon>Actinomycetota</taxon>
        <taxon>Actinomycetes</taxon>
        <taxon>Cryptosporangiales</taxon>
        <taxon>Cryptosporangiaceae</taxon>
        <taxon>Cryptosporangium</taxon>
    </lineage>
</organism>
<accession>A0A010Z5T2</accession>
<name>A0A010Z5T2_9ACTN</name>
<dbReference type="InterPro" id="IPR012340">
    <property type="entry name" value="NA-bd_OB-fold"/>
</dbReference>
<feature type="transmembrane region" description="Helical" evidence="1">
    <location>
        <begin position="74"/>
        <end position="95"/>
    </location>
</feature>
<proteinExistence type="predicted"/>
<comment type="caution">
    <text evidence="2">The sequence shown here is derived from an EMBL/GenBank/DDBJ whole genome shotgun (WGS) entry which is preliminary data.</text>
</comment>
<feature type="transmembrane region" description="Helical" evidence="1">
    <location>
        <begin position="12"/>
        <end position="38"/>
    </location>
</feature>
<evidence type="ECO:0000313" key="3">
    <source>
        <dbReference type="Proteomes" id="UP000021053"/>
    </source>
</evidence>
<keyword evidence="1" id="KW-1133">Transmembrane helix</keyword>
<feature type="transmembrane region" description="Helical" evidence="1">
    <location>
        <begin position="50"/>
        <end position="68"/>
    </location>
</feature>
<dbReference type="HOGENOM" id="CLU_117589_0_0_11"/>
<keyword evidence="1" id="KW-0812">Transmembrane</keyword>
<protein>
    <recommendedName>
        <fullName evidence="4">NfeD-like C-terminal domain-containing protein</fullName>
    </recommendedName>
</protein>
<dbReference type="OrthoDB" id="4827181at2"/>
<dbReference type="Proteomes" id="UP000021053">
    <property type="component" value="Unassembled WGS sequence"/>
</dbReference>
<evidence type="ECO:0000256" key="1">
    <source>
        <dbReference type="SAM" id="Phobius"/>
    </source>
</evidence>
<keyword evidence="1" id="KW-0472">Membrane</keyword>
<keyword evidence="3" id="KW-1185">Reference proteome</keyword>
<evidence type="ECO:0008006" key="4">
    <source>
        <dbReference type="Google" id="ProtNLM"/>
    </source>
</evidence>
<sequence length="179" mass="17158">MHEAGLGDGATAVYVLIGACGAGLLLLGLVGAGLLGLVSTGVGGASGPTVAAFVGMFGFAAAGASLLLDARGPGAVAAAGAIGVAAAGPTAALVIRASRWARDIPTDPTPGRADLVGAIGVVVTPIAPPGYGEVRVRVGGQPVKLHARADEALPLGADVFVVEATSHASVVVEPLLSLS</sequence>
<dbReference type="RefSeq" id="WP_035852631.1">
    <property type="nucleotide sequence ID" value="NZ_KK073874.1"/>
</dbReference>
<reference evidence="2 3" key="1">
    <citation type="submission" date="2013-07" db="EMBL/GenBank/DDBJ databases">
        <authorList>
            <consortium name="DOE Joint Genome Institute"/>
            <person name="Eisen J."/>
            <person name="Huntemann M."/>
            <person name="Han J."/>
            <person name="Chen A."/>
            <person name="Kyrpides N."/>
            <person name="Mavromatis K."/>
            <person name="Markowitz V."/>
            <person name="Palaniappan K."/>
            <person name="Ivanova N."/>
            <person name="Schaumberg A."/>
            <person name="Pati A."/>
            <person name="Liolios K."/>
            <person name="Nordberg H.P."/>
            <person name="Cantor M.N."/>
            <person name="Hua S.X."/>
            <person name="Woyke T."/>
        </authorList>
    </citation>
    <scope>NUCLEOTIDE SEQUENCE [LARGE SCALE GENOMIC DNA]</scope>
    <source>
        <strain evidence="2 3">DSM 44712</strain>
    </source>
</reference>
<evidence type="ECO:0000313" key="2">
    <source>
        <dbReference type="EMBL" id="EXG82693.1"/>
    </source>
</evidence>
<dbReference type="AlphaFoldDB" id="A0A010Z5T2"/>
<gene>
    <name evidence="2" type="ORF">CryarDRAFT_3893</name>
</gene>